<reference evidence="4" key="1">
    <citation type="journal article" date="2019" name="Int. J. Syst. Evol. Microbiol.">
        <title>The Global Catalogue of Microorganisms (GCM) 10K type strain sequencing project: providing services to taxonomists for standard genome sequencing and annotation.</title>
        <authorList>
            <consortium name="The Broad Institute Genomics Platform"/>
            <consortium name="The Broad Institute Genome Sequencing Center for Infectious Disease"/>
            <person name="Wu L."/>
            <person name="Ma J."/>
        </authorList>
    </citation>
    <scope>NUCLEOTIDE SEQUENCE [LARGE SCALE GENOMIC DNA]</scope>
    <source>
        <strain evidence="4">JCM 17130</strain>
    </source>
</reference>
<dbReference type="Proteomes" id="UP001596013">
    <property type="component" value="Unassembled WGS sequence"/>
</dbReference>
<dbReference type="InterPro" id="IPR027843">
    <property type="entry name" value="DUF4440"/>
</dbReference>
<organism evidence="3 4">
    <name type="scientific">Rhodanobacter umsongensis</name>
    <dbReference type="NCBI Taxonomy" id="633153"/>
    <lineage>
        <taxon>Bacteria</taxon>
        <taxon>Pseudomonadati</taxon>
        <taxon>Pseudomonadota</taxon>
        <taxon>Gammaproteobacteria</taxon>
        <taxon>Lysobacterales</taxon>
        <taxon>Rhodanobacteraceae</taxon>
        <taxon>Rhodanobacter</taxon>
    </lineage>
</organism>
<gene>
    <name evidence="3" type="ORF">ACFPME_13310</name>
</gene>
<accession>A0ABW0JN91</accession>
<evidence type="ECO:0000256" key="1">
    <source>
        <dbReference type="SAM" id="SignalP"/>
    </source>
</evidence>
<dbReference type="SUPFAM" id="SSF54427">
    <property type="entry name" value="NTF2-like"/>
    <property type="match status" value="1"/>
</dbReference>
<dbReference type="EMBL" id="JBHSMK010000009">
    <property type="protein sequence ID" value="MFC5437537.1"/>
    <property type="molecule type" value="Genomic_DNA"/>
</dbReference>
<evidence type="ECO:0000259" key="2">
    <source>
        <dbReference type="Pfam" id="PF14534"/>
    </source>
</evidence>
<feature type="domain" description="DUF4440" evidence="2">
    <location>
        <begin position="44"/>
        <end position="153"/>
    </location>
</feature>
<feature type="chain" id="PRO_5047068154" evidence="1">
    <location>
        <begin position="23"/>
        <end position="165"/>
    </location>
</feature>
<name>A0ABW0JN91_9GAMM</name>
<evidence type="ECO:0000313" key="4">
    <source>
        <dbReference type="Proteomes" id="UP001596013"/>
    </source>
</evidence>
<dbReference type="RefSeq" id="WP_377306087.1">
    <property type="nucleotide sequence ID" value="NZ_JBHSMK010000009.1"/>
</dbReference>
<comment type="caution">
    <text evidence="3">The sequence shown here is derived from an EMBL/GenBank/DDBJ whole genome shotgun (WGS) entry which is preliminary data.</text>
</comment>
<feature type="signal peptide" evidence="1">
    <location>
        <begin position="1"/>
        <end position="22"/>
    </location>
</feature>
<sequence length="165" mass="17904">MSKATVLMAAAAFLAIGSAAFAASQQPATNPSTDALFDTISTLDTAVFGAFNHCSDPGQLQKHASYFAPDIEFYHDNGGVTWTRKAMIANTAKNVCGHYRRELVPGSLKVYPIKGFGAIEQGVHRFCMLKTGACEGMADFVIVWRHQGATWQITRVLSYGHRSSE</sequence>
<protein>
    <submittedName>
        <fullName evidence="3">Nuclear transport factor 2 family protein</fullName>
    </submittedName>
</protein>
<proteinExistence type="predicted"/>
<dbReference type="InterPro" id="IPR032710">
    <property type="entry name" value="NTF2-like_dom_sf"/>
</dbReference>
<keyword evidence="1" id="KW-0732">Signal</keyword>
<dbReference type="Gene3D" id="3.10.450.50">
    <property type="match status" value="1"/>
</dbReference>
<keyword evidence="4" id="KW-1185">Reference proteome</keyword>
<dbReference type="Pfam" id="PF14534">
    <property type="entry name" value="DUF4440"/>
    <property type="match status" value="1"/>
</dbReference>
<evidence type="ECO:0000313" key="3">
    <source>
        <dbReference type="EMBL" id="MFC5437537.1"/>
    </source>
</evidence>